<dbReference type="InterPro" id="IPR029787">
    <property type="entry name" value="Nucleotide_cyclase"/>
</dbReference>
<accession>A0A6B0TAP4</accession>
<dbReference type="PIRSF" id="PIRSF009265">
    <property type="entry name" value="GTP_cyclohydro_3"/>
    <property type="match status" value="1"/>
</dbReference>
<dbReference type="InterPro" id="IPR007839">
    <property type="entry name" value="GTP_CycHdrlase_3"/>
</dbReference>
<organism evidence="4 5">
    <name type="scientific">Halovenus carboxidivorans</name>
    <dbReference type="NCBI Taxonomy" id="2692199"/>
    <lineage>
        <taxon>Archaea</taxon>
        <taxon>Methanobacteriati</taxon>
        <taxon>Methanobacteriota</taxon>
        <taxon>Stenosarchaea group</taxon>
        <taxon>Halobacteria</taxon>
        <taxon>Halobacteriales</taxon>
        <taxon>Haloarculaceae</taxon>
        <taxon>Halovenus</taxon>
    </lineage>
</organism>
<dbReference type="GO" id="GO:0005525">
    <property type="term" value="F:GTP binding"/>
    <property type="evidence" value="ECO:0007669"/>
    <property type="project" value="UniProtKB-KW"/>
</dbReference>
<sequence>MEFLLLYTRQTQVCAVTNDNEDVQLSLVQLDNYGPWTVTPSPRRETDLQSLQAHLYADFADFVGREDGYAFFDRFDNIIGVTNGIDRRTHERFQEHVRNRYPVTASIGIGAAPTPVAALGRATEQLQDAGSAQDPNRTEILAADGTVAPGEGEVTIAHFDIVDVTGTYTDSEHAARTTLDVRRATLELAEYMQTEHDSIARFVGGDNIIAVCPHLSEDCFDEARDAVRERADIELQVGVGRGLTAHDAGYRAKLALEECRENGHRVHQITTQVATD</sequence>
<dbReference type="EC" id="3.5.4.29" evidence="2 3"/>
<comment type="caution">
    <text evidence="4">The sequence shown here is derived from an EMBL/GenBank/DDBJ whole genome shotgun (WGS) entry which is preliminary data.</text>
</comment>
<name>A0A6B0TAP4_9EURY</name>
<dbReference type="HAMAP" id="MF_00608">
    <property type="entry name" value="GTP_cyclohydro_3"/>
    <property type="match status" value="1"/>
</dbReference>
<dbReference type="PANTHER" id="PTHR42202">
    <property type="entry name" value="GTP CYCLOHYDROLASE III"/>
    <property type="match status" value="1"/>
</dbReference>
<evidence type="ECO:0000256" key="3">
    <source>
        <dbReference type="PIRNR" id="PIRNR009265"/>
    </source>
</evidence>
<keyword evidence="1 2" id="KW-0378">Hydrolase</keyword>
<dbReference type="Pfam" id="PF05165">
    <property type="entry name" value="GCH_III"/>
    <property type="match status" value="1"/>
</dbReference>
<dbReference type="Gene3D" id="3.30.70.1230">
    <property type="entry name" value="Nucleotide cyclase"/>
    <property type="match status" value="1"/>
</dbReference>
<comment type="function">
    <text evidence="2 3">Catalyzes the formation of 2-amino-5-formylamino-6-ribofuranosylamino-4(3H)-pyrimidinone ribonucleotide monophosphate and inorganic phosphate from GTP. Also has an independent pyrophosphate phosphohydrolase activity.</text>
</comment>
<evidence type="ECO:0000256" key="2">
    <source>
        <dbReference type="HAMAP-Rule" id="MF_00608"/>
    </source>
</evidence>
<gene>
    <name evidence="2" type="primary">gch3</name>
    <name evidence="4" type="ORF">GRX03_13795</name>
</gene>
<proteinExistence type="inferred from homology"/>
<evidence type="ECO:0000313" key="5">
    <source>
        <dbReference type="Proteomes" id="UP000466535"/>
    </source>
</evidence>
<evidence type="ECO:0000313" key="4">
    <source>
        <dbReference type="EMBL" id="MXR52673.1"/>
    </source>
</evidence>
<dbReference type="AlphaFoldDB" id="A0A6B0TAP4"/>
<keyword evidence="5" id="KW-1185">Reference proteome</keyword>
<comment type="similarity">
    <text evidence="2 3">Belongs to the archaeal-type GTP cyclohydrolase family.</text>
</comment>
<dbReference type="NCBIfam" id="NF002587">
    <property type="entry name" value="PRK02240.1"/>
    <property type="match status" value="1"/>
</dbReference>
<dbReference type="PANTHER" id="PTHR42202:SF1">
    <property type="entry name" value="GTP CYCLOHYDROLASE III"/>
    <property type="match status" value="1"/>
</dbReference>
<dbReference type="Proteomes" id="UP000466535">
    <property type="component" value="Unassembled WGS sequence"/>
</dbReference>
<keyword evidence="2" id="KW-0342">GTP-binding</keyword>
<dbReference type="Gene3D" id="3.30.70.270">
    <property type="match status" value="1"/>
</dbReference>
<dbReference type="InterPro" id="IPR043128">
    <property type="entry name" value="Rev_trsase/Diguanyl_cyclase"/>
</dbReference>
<comment type="catalytic activity">
    <reaction evidence="2 3">
        <text>GTP + 3 H2O = 2-amino-5-formylamino-6-(5-phospho-D-ribosylamino)pyrimidin-4(3H)-one + 2 phosphate + 2 H(+)</text>
        <dbReference type="Rhea" id="RHEA:22468"/>
        <dbReference type="ChEBI" id="CHEBI:15377"/>
        <dbReference type="ChEBI" id="CHEBI:15378"/>
        <dbReference type="ChEBI" id="CHEBI:37565"/>
        <dbReference type="ChEBI" id="CHEBI:43474"/>
        <dbReference type="ChEBI" id="CHEBI:57258"/>
        <dbReference type="EC" id="3.5.4.29"/>
    </reaction>
</comment>
<dbReference type="RefSeq" id="WP_159764789.1">
    <property type="nucleotide sequence ID" value="NZ_WUUT01000005.1"/>
</dbReference>
<dbReference type="EMBL" id="WUUT01000005">
    <property type="protein sequence ID" value="MXR52673.1"/>
    <property type="molecule type" value="Genomic_DNA"/>
</dbReference>
<evidence type="ECO:0000256" key="1">
    <source>
        <dbReference type="ARBA" id="ARBA00022801"/>
    </source>
</evidence>
<protein>
    <recommendedName>
        <fullName evidence="2 3">GTP cyclohydrolase III</fullName>
        <ecNumber evidence="2 3">3.5.4.29</ecNumber>
    </recommendedName>
</protein>
<dbReference type="GO" id="GO:0043740">
    <property type="term" value="F:GTP cyclohydrolase IIa activity"/>
    <property type="evidence" value="ECO:0007669"/>
    <property type="project" value="UniProtKB-UniRule"/>
</dbReference>
<reference evidence="4 5" key="1">
    <citation type="submission" date="2019-12" db="EMBL/GenBank/DDBJ databases">
        <title>Isolation and characterization of three novel carbon monoxide-oxidizing members of Halobacteria from salione crusts and soils.</title>
        <authorList>
            <person name="Myers M.R."/>
            <person name="King G.M."/>
        </authorList>
    </citation>
    <scope>NUCLEOTIDE SEQUENCE [LARGE SCALE GENOMIC DNA]</scope>
    <source>
        <strain evidence="4 5">WSH3</strain>
    </source>
</reference>
<keyword evidence="2" id="KW-0547">Nucleotide-binding</keyword>